<proteinExistence type="predicted"/>
<dbReference type="AlphaFoldDB" id="A0A1I4Y7A0"/>
<keyword evidence="3 6" id="KW-1133">Transmembrane helix</keyword>
<evidence type="ECO:0000313" key="8">
    <source>
        <dbReference type="Proteomes" id="UP000199339"/>
    </source>
</evidence>
<sequence length="267" mass="28881">MSVPHPSVKGLPDSYRIALALSIAILLHTLFLSGLPLPKTEAPEHPHRLTLELLTAGATPATSSQPATPAETQPWEQPAERNPRFEIPEPATEVPPEPTRVTSASSPRTVSEPSPENSPPAPDQTTPEPAELQTSPSKPASVASEAGEPEEIKEEAANTELTRITRSPSQQDPYLVRLAVHLARELERLRVPAISQLTDSARMEIELQLMKNGALTRARVVKSTGIQTVDEAAYRAALAASPYPEPPADSETGDRFEVELVFSPKRL</sequence>
<feature type="region of interest" description="Disordered" evidence="5">
    <location>
        <begin position="86"/>
        <end position="166"/>
    </location>
</feature>
<gene>
    <name evidence="7" type="ORF">SAMN04487961_2820</name>
</gene>
<protein>
    <submittedName>
        <fullName evidence="7">Protein TonB</fullName>
    </submittedName>
</protein>
<dbReference type="EMBL" id="FOUR01000007">
    <property type="protein sequence ID" value="SFN33603.1"/>
    <property type="molecule type" value="Genomic_DNA"/>
</dbReference>
<organism evidence="7 8">
    <name type="scientific">Marinobacter pelagius</name>
    <dbReference type="NCBI Taxonomy" id="379482"/>
    <lineage>
        <taxon>Bacteria</taxon>
        <taxon>Pseudomonadati</taxon>
        <taxon>Pseudomonadota</taxon>
        <taxon>Gammaproteobacteria</taxon>
        <taxon>Pseudomonadales</taxon>
        <taxon>Marinobacteraceae</taxon>
        <taxon>Marinobacter</taxon>
    </lineage>
</organism>
<dbReference type="SUPFAM" id="SSF74653">
    <property type="entry name" value="TolA/TonB C-terminal domain"/>
    <property type="match status" value="1"/>
</dbReference>
<dbReference type="Gene3D" id="3.30.1150.10">
    <property type="match status" value="1"/>
</dbReference>
<feature type="compositionally biased region" description="Polar residues" evidence="5">
    <location>
        <begin position="60"/>
        <end position="75"/>
    </location>
</feature>
<dbReference type="RefSeq" id="WP_092004909.1">
    <property type="nucleotide sequence ID" value="NZ_FOUR01000007.1"/>
</dbReference>
<reference evidence="8" key="1">
    <citation type="submission" date="2016-10" db="EMBL/GenBank/DDBJ databases">
        <authorList>
            <person name="Varghese N."/>
            <person name="Submissions S."/>
        </authorList>
    </citation>
    <scope>NUCLEOTIDE SEQUENCE [LARGE SCALE GENOMIC DNA]</scope>
    <source>
        <strain evidence="8">CGMCC 1.6775</strain>
    </source>
</reference>
<evidence type="ECO:0000256" key="6">
    <source>
        <dbReference type="SAM" id="Phobius"/>
    </source>
</evidence>
<keyword evidence="4 6" id="KW-0472">Membrane</keyword>
<dbReference type="GO" id="GO:0016020">
    <property type="term" value="C:membrane"/>
    <property type="evidence" value="ECO:0007669"/>
    <property type="project" value="UniProtKB-SubCell"/>
</dbReference>
<evidence type="ECO:0000313" key="7">
    <source>
        <dbReference type="EMBL" id="SFN33603.1"/>
    </source>
</evidence>
<keyword evidence="2 6" id="KW-0812">Transmembrane</keyword>
<dbReference type="Pfam" id="PF13103">
    <property type="entry name" value="TonB_2"/>
    <property type="match status" value="1"/>
</dbReference>
<comment type="subcellular location">
    <subcellularLocation>
        <location evidence="1">Membrane</location>
        <topology evidence="1">Single-pass membrane protein</topology>
    </subcellularLocation>
</comment>
<evidence type="ECO:0000256" key="2">
    <source>
        <dbReference type="ARBA" id="ARBA00022692"/>
    </source>
</evidence>
<evidence type="ECO:0000256" key="1">
    <source>
        <dbReference type="ARBA" id="ARBA00004167"/>
    </source>
</evidence>
<dbReference type="OrthoDB" id="6368008at2"/>
<evidence type="ECO:0000256" key="4">
    <source>
        <dbReference type="ARBA" id="ARBA00023136"/>
    </source>
</evidence>
<evidence type="ECO:0000256" key="3">
    <source>
        <dbReference type="ARBA" id="ARBA00022989"/>
    </source>
</evidence>
<name>A0A1I4Y7A0_9GAMM</name>
<feature type="compositionally biased region" description="Polar residues" evidence="5">
    <location>
        <begin position="123"/>
        <end position="138"/>
    </location>
</feature>
<feature type="compositionally biased region" description="Polar residues" evidence="5">
    <location>
        <begin position="100"/>
        <end position="109"/>
    </location>
</feature>
<dbReference type="Proteomes" id="UP000199339">
    <property type="component" value="Unassembled WGS sequence"/>
</dbReference>
<evidence type="ECO:0000256" key="5">
    <source>
        <dbReference type="SAM" id="MobiDB-lite"/>
    </source>
</evidence>
<accession>A0A1I4Y7A0</accession>
<dbReference type="NCBIfam" id="TIGR01352">
    <property type="entry name" value="tonB_Cterm"/>
    <property type="match status" value="1"/>
</dbReference>
<dbReference type="InterPro" id="IPR006260">
    <property type="entry name" value="TonB/TolA_C"/>
</dbReference>
<feature type="transmembrane region" description="Helical" evidence="6">
    <location>
        <begin position="15"/>
        <end position="35"/>
    </location>
</feature>
<feature type="region of interest" description="Disordered" evidence="5">
    <location>
        <begin position="60"/>
        <end position="79"/>
    </location>
</feature>
<keyword evidence="8" id="KW-1185">Reference proteome</keyword>